<keyword evidence="4" id="KW-1185">Reference proteome</keyword>
<dbReference type="AlphaFoldDB" id="A0A1H9VYG4"/>
<protein>
    <submittedName>
        <fullName evidence="3">Putative membrane protein</fullName>
    </submittedName>
</protein>
<feature type="transmembrane region" description="Helical" evidence="1">
    <location>
        <begin position="12"/>
        <end position="33"/>
    </location>
</feature>
<dbReference type="Proteomes" id="UP000198571">
    <property type="component" value="Unassembled WGS sequence"/>
</dbReference>
<proteinExistence type="predicted"/>
<keyword evidence="1" id="KW-0472">Membrane</keyword>
<evidence type="ECO:0000313" key="4">
    <source>
        <dbReference type="Proteomes" id="UP000198571"/>
    </source>
</evidence>
<gene>
    <name evidence="3" type="ORF">SAMN05518684_11338</name>
</gene>
<accession>A0A1H9VYG4</accession>
<evidence type="ECO:0000256" key="1">
    <source>
        <dbReference type="SAM" id="Phobius"/>
    </source>
</evidence>
<sequence>MMNGEPGGGFFGFGFFTLLLIIAVIALIIWMVIPKKSTGTFNNSGENSLEILKKRLAKGEISEEEYERLKRKLEYD</sequence>
<dbReference type="OrthoDB" id="48047at2"/>
<dbReference type="STRING" id="1601833.SAMN05518684_11338"/>
<dbReference type="InterPro" id="IPR018649">
    <property type="entry name" value="SHOCT"/>
</dbReference>
<dbReference type="RefSeq" id="WP_093053964.1">
    <property type="nucleotide sequence ID" value="NZ_FOGT01000013.1"/>
</dbReference>
<name>A0A1H9VYG4_9BACI</name>
<evidence type="ECO:0000313" key="3">
    <source>
        <dbReference type="EMBL" id="SES26323.1"/>
    </source>
</evidence>
<keyword evidence="1" id="KW-0812">Transmembrane</keyword>
<reference evidence="4" key="1">
    <citation type="submission" date="2016-10" db="EMBL/GenBank/DDBJ databases">
        <authorList>
            <person name="Varghese N."/>
            <person name="Submissions S."/>
        </authorList>
    </citation>
    <scope>NUCLEOTIDE SEQUENCE [LARGE SCALE GENOMIC DNA]</scope>
    <source>
        <strain evidence="4">S9</strain>
    </source>
</reference>
<feature type="domain" description="SHOCT" evidence="2">
    <location>
        <begin position="49"/>
        <end position="73"/>
    </location>
</feature>
<organism evidence="3 4">
    <name type="scientific">Salipaludibacillus aurantiacus</name>
    <dbReference type="NCBI Taxonomy" id="1601833"/>
    <lineage>
        <taxon>Bacteria</taxon>
        <taxon>Bacillati</taxon>
        <taxon>Bacillota</taxon>
        <taxon>Bacilli</taxon>
        <taxon>Bacillales</taxon>
        <taxon>Bacillaceae</taxon>
    </lineage>
</organism>
<evidence type="ECO:0000259" key="2">
    <source>
        <dbReference type="Pfam" id="PF09851"/>
    </source>
</evidence>
<dbReference type="EMBL" id="FOGT01000013">
    <property type="protein sequence ID" value="SES26323.1"/>
    <property type="molecule type" value="Genomic_DNA"/>
</dbReference>
<dbReference type="Pfam" id="PF09851">
    <property type="entry name" value="SHOCT"/>
    <property type="match status" value="1"/>
</dbReference>
<keyword evidence="1" id="KW-1133">Transmembrane helix</keyword>